<organism evidence="6 7">
    <name type="scientific">Natronosporangium hydrolyticum</name>
    <dbReference type="NCBI Taxonomy" id="2811111"/>
    <lineage>
        <taxon>Bacteria</taxon>
        <taxon>Bacillati</taxon>
        <taxon>Actinomycetota</taxon>
        <taxon>Actinomycetes</taxon>
        <taxon>Micromonosporales</taxon>
        <taxon>Micromonosporaceae</taxon>
        <taxon>Natronosporangium</taxon>
    </lineage>
</organism>
<dbReference type="EMBL" id="CP070499">
    <property type="protein sequence ID" value="QSB15605.1"/>
    <property type="molecule type" value="Genomic_DNA"/>
</dbReference>
<feature type="domain" description="Nudix hydrolase" evidence="5">
    <location>
        <begin position="159"/>
        <end position="303"/>
    </location>
</feature>
<comment type="cofactor">
    <cofactor evidence="1">
        <name>Mg(2+)</name>
        <dbReference type="ChEBI" id="CHEBI:18420"/>
    </cofactor>
</comment>
<evidence type="ECO:0000256" key="3">
    <source>
        <dbReference type="ARBA" id="ARBA00022801"/>
    </source>
</evidence>
<evidence type="ECO:0000313" key="7">
    <source>
        <dbReference type="Proteomes" id="UP000662857"/>
    </source>
</evidence>
<evidence type="ECO:0000256" key="4">
    <source>
        <dbReference type="RuleBase" id="RU003476"/>
    </source>
</evidence>
<keyword evidence="3 4" id="KW-0378">Hydrolase</keyword>
<reference evidence="6" key="1">
    <citation type="submission" date="2021-02" db="EMBL/GenBank/DDBJ databases">
        <title>Natrosporangium hydrolyticum gen. nov., sp. nov, a haloalkaliphilic actinobacterium from a soda solonchak soil.</title>
        <authorList>
            <person name="Sorokin D.Y."/>
            <person name="Khijniak T.V."/>
            <person name="Zakharycheva A.P."/>
            <person name="Boueva O.V."/>
            <person name="Ariskina E.V."/>
            <person name="Hahnke R.L."/>
            <person name="Bunk B."/>
            <person name="Sproer C."/>
            <person name="Schumann P."/>
            <person name="Evtushenko L.I."/>
            <person name="Kublanov I.V."/>
        </authorList>
    </citation>
    <scope>NUCLEOTIDE SEQUENCE</scope>
    <source>
        <strain evidence="6">DSM 106523</strain>
    </source>
</reference>
<dbReference type="PROSITE" id="PS51462">
    <property type="entry name" value="NUDIX"/>
    <property type="match status" value="2"/>
</dbReference>
<dbReference type="InterPro" id="IPR015797">
    <property type="entry name" value="NUDIX_hydrolase-like_dom_sf"/>
</dbReference>
<dbReference type="PANTHER" id="PTHR43046">
    <property type="entry name" value="GDP-MANNOSE MANNOSYL HYDROLASE"/>
    <property type="match status" value="1"/>
</dbReference>
<dbReference type="SUPFAM" id="SSF55811">
    <property type="entry name" value="Nudix"/>
    <property type="match status" value="2"/>
</dbReference>
<dbReference type="AlphaFoldDB" id="A0A895YHU5"/>
<proteinExistence type="inferred from homology"/>
<dbReference type="Proteomes" id="UP000662857">
    <property type="component" value="Chromosome"/>
</dbReference>
<dbReference type="Gene3D" id="3.90.79.10">
    <property type="entry name" value="Nucleoside Triphosphate Pyrophosphohydrolase"/>
    <property type="match status" value="2"/>
</dbReference>
<dbReference type="InterPro" id="IPR020476">
    <property type="entry name" value="Nudix_hydrolase"/>
</dbReference>
<dbReference type="Pfam" id="PF00293">
    <property type="entry name" value="NUDIX"/>
    <property type="match status" value="2"/>
</dbReference>
<dbReference type="PROSITE" id="PS00893">
    <property type="entry name" value="NUDIX_BOX"/>
    <property type="match status" value="1"/>
</dbReference>
<evidence type="ECO:0000256" key="2">
    <source>
        <dbReference type="ARBA" id="ARBA00005582"/>
    </source>
</evidence>
<protein>
    <submittedName>
        <fullName evidence="6">NUDIX domain-containing protein</fullName>
    </submittedName>
</protein>
<evidence type="ECO:0000313" key="6">
    <source>
        <dbReference type="EMBL" id="QSB15605.1"/>
    </source>
</evidence>
<evidence type="ECO:0000259" key="5">
    <source>
        <dbReference type="PROSITE" id="PS51462"/>
    </source>
</evidence>
<dbReference type="KEGG" id="nhy:JQS43_04435"/>
<name>A0A895YHU5_9ACTN</name>
<comment type="similarity">
    <text evidence="2 4">Belongs to the Nudix hydrolase family.</text>
</comment>
<dbReference type="RefSeq" id="WP_275581018.1">
    <property type="nucleotide sequence ID" value="NZ_CP070499.1"/>
</dbReference>
<dbReference type="InterPro" id="IPR000086">
    <property type="entry name" value="NUDIX_hydrolase_dom"/>
</dbReference>
<dbReference type="GO" id="GO:0016787">
    <property type="term" value="F:hydrolase activity"/>
    <property type="evidence" value="ECO:0007669"/>
    <property type="project" value="UniProtKB-KW"/>
</dbReference>
<keyword evidence="7" id="KW-1185">Reference proteome</keyword>
<sequence length="308" mass="32298">MRRRIGAYGVCRDPAGRLLLVRAGAQSARRGQWLLPGGGLEHGEHPAEAVLRELTEETGLTGRVVGLRDVLAEVVERRSGREHTDGVIFDLELPGVGPPQPEPGDGVDELAWLSPAAAATLPHSGFVAAVIAGDPGPTAASWPVAESPAKAPEPVRGRPRGQRFAVYGLVTEAAGRVLLTRTAAGYPGAGRWHLPGGGNDAGEQPRAALAREVAEETAQQGEIGRLLTVSHHRDPAAFGPEGHPVDWHAVRAVFQVSVPAPTPPRVLELAGSTAAAAWFTWSEAMALPLTEVARGVLTTRWSSGQVVA</sequence>
<accession>A0A895YHU5</accession>
<dbReference type="PANTHER" id="PTHR43046:SF2">
    <property type="entry name" value="8-OXO-DGTP DIPHOSPHATASE-RELATED"/>
    <property type="match status" value="1"/>
</dbReference>
<dbReference type="CDD" id="cd02883">
    <property type="entry name" value="NUDIX_Hydrolase"/>
    <property type="match status" value="2"/>
</dbReference>
<evidence type="ECO:0000256" key="1">
    <source>
        <dbReference type="ARBA" id="ARBA00001946"/>
    </source>
</evidence>
<dbReference type="PRINTS" id="PR00502">
    <property type="entry name" value="NUDIXFAMILY"/>
</dbReference>
<dbReference type="InterPro" id="IPR020084">
    <property type="entry name" value="NUDIX_hydrolase_CS"/>
</dbReference>
<gene>
    <name evidence="6" type="ORF">JQS43_04435</name>
</gene>
<feature type="domain" description="Nudix hydrolase" evidence="5">
    <location>
        <begin position="1"/>
        <end position="135"/>
    </location>
</feature>